<keyword evidence="2" id="KW-1185">Reference proteome</keyword>
<evidence type="ECO:0000313" key="2">
    <source>
        <dbReference type="Proteomes" id="UP001165079"/>
    </source>
</evidence>
<sequence>MSVLLVGANPMIGLKDAEGPTAIASVWVVDWSAHGPGNVLVLWRRGLPVRVLGANLELARWLTEDFTRHFPEFHGLDWTVGGLEETRVTVSLDFDGLAVTAGDVAIAAGDVLDRRTFATDVFPFGDLVRKLSLVYMPVTRAAIRVGGEELPGGVVLEGGADDLPGTQRISSSAFLTAAEVWSE</sequence>
<dbReference type="EMBL" id="BSTX01000009">
    <property type="protein sequence ID" value="GLZ82057.1"/>
    <property type="molecule type" value="Genomic_DNA"/>
</dbReference>
<dbReference type="AlphaFoldDB" id="A0A9W6W6Y6"/>
<comment type="caution">
    <text evidence="1">The sequence shown here is derived from an EMBL/GenBank/DDBJ whole genome shotgun (WGS) entry which is preliminary data.</text>
</comment>
<gene>
    <name evidence="1" type="ORF">Afil01_68640</name>
</gene>
<evidence type="ECO:0000313" key="1">
    <source>
        <dbReference type="EMBL" id="GLZ82057.1"/>
    </source>
</evidence>
<dbReference type="Proteomes" id="UP001165079">
    <property type="component" value="Unassembled WGS sequence"/>
</dbReference>
<reference evidence="1" key="1">
    <citation type="submission" date="2023-03" db="EMBL/GenBank/DDBJ databases">
        <title>Actinorhabdospora filicis NBRC 111898.</title>
        <authorList>
            <person name="Ichikawa N."/>
            <person name="Sato H."/>
            <person name="Tonouchi N."/>
        </authorList>
    </citation>
    <scope>NUCLEOTIDE SEQUENCE</scope>
    <source>
        <strain evidence="1">NBRC 111898</strain>
    </source>
</reference>
<proteinExistence type="predicted"/>
<dbReference type="RefSeq" id="WP_285667630.1">
    <property type="nucleotide sequence ID" value="NZ_BSTX01000009.1"/>
</dbReference>
<name>A0A9W6W6Y6_9ACTN</name>
<protein>
    <submittedName>
        <fullName evidence="1">Uncharacterized protein</fullName>
    </submittedName>
</protein>
<organism evidence="1 2">
    <name type="scientific">Actinorhabdospora filicis</name>
    <dbReference type="NCBI Taxonomy" id="1785913"/>
    <lineage>
        <taxon>Bacteria</taxon>
        <taxon>Bacillati</taxon>
        <taxon>Actinomycetota</taxon>
        <taxon>Actinomycetes</taxon>
        <taxon>Micromonosporales</taxon>
        <taxon>Micromonosporaceae</taxon>
        <taxon>Actinorhabdospora</taxon>
    </lineage>
</organism>
<accession>A0A9W6W6Y6</accession>